<evidence type="ECO:0000256" key="7">
    <source>
        <dbReference type="SAM" id="SignalP"/>
    </source>
</evidence>
<evidence type="ECO:0000256" key="2">
    <source>
        <dbReference type="ARBA" id="ARBA00022723"/>
    </source>
</evidence>
<dbReference type="Gene3D" id="3.30.2010.10">
    <property type="entry name" value="Metalloproteases ('zincins'), catalytic domain"/>
    <property type="match status" value="1"/>
</dbReference>
<dbReference type="EMBL" id="BMAC01000093">
    <property type="protein sequence ID" value="GFP84752.1"/>
    <property type="molecule type" value="Genomic_DNA"/>
</dbReference>
<evidence type="ECO:0000256" key="3">
    <source>
        <dbReference type="ARBA" id="ARBA00022801"/>
    </source>
</evidence>
<dbReference type="GO" id="GO:0051603">
    <property type="term" value="P:proteolysis involved in protein catabolic process"/>
    <property type="evidence" value="ECO:0007669"/>
    <property type="project" value="TreeGrafter"/>
</dbReference>
<dbReference type="InterPro" id="IPR051156">
    <property type="entry name" value="Mito/Outer_Membr_Metalloprot"/>
</dbReference>
<dbReference type="PANTHER" id="PTHR22726">
    <property type="entry name" value="METALLOENDOPEPTIDASE OMA1"/>
    <property type="match status" value="1"/>
</dbReference>
<keyword evidence="1 6" id="KW-0645">Protease</keyword>
<evidence type="ECO:0000256" key="5">
    <source>
        <dbReference type="ARBA" id="ARBA00023049"/>
    </source>
</evidence>
<evidence type="ECO:0000256" key="6">
    <source>
        <dbReference type="RuleBase" id="RU003983"/>
    </source>
</evidence>
<dbReference type="CDD" id="cd07331">
    <property type="entry name" value="M48C_Oma1_like"/>
    <property type="match status" value="1"/>
</dbReference>
<evidence type="ECO:0000313" key="9">
    <source>
        <dbReference type="EMBL" id="GFP84752.1"/>
    </source>
</evidence>
<accession>A0A830BF11</accession>
<dbReference type="Proteomes" id="UP000653305">
    <property type="component" value="Unassembled WGS sequence"/>
</dbReference>
<keyword evidence="3 6" id="KW-0378">Hydrolase</keyword>
<evidence type="ECO:0000313" key="10">
    <source>
        <dbReference type="Proteomes" id="UP000653305"/>
    </source>
</evidence>
<reference evidence="9" key="1">
    <citation type="submission" date="2020-07" db="EMBL/GenBank/DDBJ databases">
        <title>Ethylene signaling mediates host invasion by parasitic plants.</title>
        <authorList>
            <person name="Yoshida S."/>
        </authorList>
    </citation>
    <scope>NUCLEOTIDE SEQUENCE</scope>
    <source>
        <strain evidence="9">Okayama</strain>
    </source>
</reference>
<evidence type="ECO:0000256" key="1">
    <source>
        <dbReference type="ARBA" id="ARBA00022670"/>
    </source>
</evidence>
<protein>
    <submittedName>
        <fullName evidence="9">Mitochondrial metalloendopeptidase oma1</fullName>
    </submittedName>
</protein>
<sequence length="333" mass="37718">MGLSFASLINVLALCLVQIAVYSWHLETVPYTNRKHFVLLSSAQEKNWGEIWFQQTKELYNGKILPPLHPQNIRVQEISRSIIEAVKKGLRTERAWIANRKDAIPDDERVLLLRSRKSGKKRGVNSERAHLEGLEWEVIVVDESLLNAWCSLGGKILISTGFLMFLGSDAEVATIVGHEVAHAVARHVAEAITEYKFRTGFQLLLYKFFMPDDIANKMTNGPDFFPKLPFSQSMEIEADYIGLLLAASAGYDPRAAPQVYVRLVALGDSPKWDYHPPAKKRAQLLSQANVMDEALSLYRKAYADRYSIFFSWFHSQFSPLTTPVNNSSCYSFS</sequence>
<keyword evidence="2" id="KW-0479">Metal-binding</keyword>
<dbReference type="GO" id="GO:0004222">
    <property type="term" value="F:metalloendopeptidase activity"/>
    <property type="evidence" value="ECO:0007669"/>
    <property type="project" value="InterPro"/>
</dbReference>
<keyword evidence="4 6" id="KW-0862">Zinc</keyword>
<dbReference type="OrthoDB" id="7464992at2759"/>
<keyword evidence="10" id="KW-1185">Reference proteome</keyword>
<dbReference type="InterPro" id="IPR001915">
    <property type="entry name" value="Peptidase_M48"/>
</dbReference>
<proteinExistence type="inferred from homology"/>
<comment type="cofactor">
    <cofactor evidence="6">
        <name>Zn(2+)</name>
        <dbReference type="ChEBI" id="CHEBI:29105"/>
    </cofactor>
    <text evidence="6">Binds 1 zinc ion per subunit.</text>
</comment>
<evidence type="ECO:0000256" key="4">
    <source>
        <dbReference type="ARBA" id="ARBA00022833"/>
    </source>
</evidence>
<comment type="caution">
    <text evidence="9">The sequence shown here is derived from an EMBL/GenBank/DDBJ whole genome shotgun (WGS) entry which is preliminary data.</text>
</comment>
<dbReference type="GO" id="GO:0046872">
    <property type="term" value="F:metal ion binding"/>
    <property type="evidence" value="ECO:0007669"/>
    <property type="project" value="UniProtKB-KW"/>
</dbReference>
<feature type="chain" id="PRO_5032615248" evidence="7">
    <location>
        <begin position="24"/>
        <end position="333"/>
    </location>
</feature>
<dbReference type="AlphaFoldDB" id="A0A830BF11"/>
<keyword evidence="7" id="KW-0732">Signal</keyword>
<comment type="similarity">
    <text evidence="6">Belongs to the peptidase M48 family.</text>
</comment>
<feature type="domain" description="Peptidase M48" evidence="8">
    <location>
        <begin position="128"/>
        <end position="287"/>
    </location>
</feature>
<feature type="signal peptide" evidence="7">
    <location>
        <begin position="1"/>
        <end position="23"/>
    </location>
</feature>
<evidence type="ECO:0000259" key="8">
    <source>
        <dbReference type="Pfam" id="PF01435"/>
    </source>
</evidence>
<gene>
    <name evidence="9" type="ORF">PHJA_000619100</name>
</gene>
<dbReference type="GO" id="GO:0016020">
    <property type="term" value="C:membrane"/>
    <property type="evidence" value="ECO:0007669"/>
    <property type="project" value="TreeGrafter"/>
</dbReference>
<dbReference type="Pfam" id="PF01435">
    <property type="entry name" value="Peptidase_M48"/>
    <property type="match status" value="1"/>
</dbReference>
<dbReference type="PANTHER" id="PTHR22726:SF1">
    <property type="entry name" value="METALLOENDOPEPTIDASE OMA1, MITOCHONDRIAL"/>
    <property type="match status" value="1"/>
</dbReference>
<organism evidence="9 10">
    <name type="scientific">Phtheirospermum japonicum</name>
    <dbReference type="NCBI Taxonomy" id="374723"/>
    <lineage>
        <taxon>Eukaryota</taxon>
        <taxon>Viridiplantae</taxon>
        <taxon>Streptophyta</taxon>
        <taxon>Embryophyta</taxon>
        <taxon>Tracheophyta</taxon>
        <taxon>Spermatophyta</taxon>
        <taxon>Magnoliopsida</taxon>
        <taxon>eudicotyledons</taxon>
        <taxon>Gunneridae</taxon>
        <taxon>Pentapetalae</taxon>
        <taxon>asterids</taxon>
        <taxon>lamiids</taxon>
        <taxon>Lamiales</taxon>
        <taxon>Orobanchaceae</taxon>
        <taxon>Orobanchaceae incertae sedis</taxon>
        <taxon>Phtheirospermum</taxon>
    </lineage>
</organism>
<name>A0A830BF11_9LAMI</name>
<keyword evidence="5 6" id="KW-0482">Metalloprotease</keyword>